<name>A0A165ZIQ3_DAUCS</name>
<evidence type="ECO:0000313" key="1">
    <source>
        <dbReference type="EMBL" id="WOG90733.1"/>
    </source>
</evidence>
<keyword evidence="2" id="KW-1185">Reference proteome</keyword>
<dbReference type="Proteomes" id="UP000077755">
    <property type="component" value="Chromosome 3"/>
</dbReference>
<sequence>MAKSIKPEVTVLLVLLMACSLILAATARPLDDAKDLNSAGRGTNTILGALYVAEVKTGGDLSIAADVPVQESGDESGPSPGVGH</sequence>
<dbReference type="EMBL" id="CP093345">
    <property type="protein sequence ID" value="WOG90733.1"/>
    <property type="molecule type" value="Genomic_DNA"/>
</dbReference>
<proteinExistence type="predicted"/>
<reference evidence="1" key="2">
    <citation type="submission" date="2022-03" db="EMBL/GenBank/DDBJ databases">
        <title>Draft title - Genomic analysis of global carrot germplasm unveils the trajectory of domestication and the origin of high carotenoid orange carrot.</title>
        <authorList>
            <person name="Iorizzo M."/>
            <person name="Ellison S."/>
            <person name="Senalik D."/>
            <person name="Macko-Podgorni A."/>
            <person name="Grzebelus D."/>
            <person name="Bostan H."/>
            <person name="Rolling W."/>
            <person name="Curaba J."/>
            <person name="Simon P."/>
        </authorList>
    </citation>
    <scope>NUCLEOTIDE SEQUENCE</scope>
    <source>
        <tissue evidence="1">Leaf</tissue>
    </source>
</reference>
<reference evidence="1" key="1">
    <citation type="journal article" date="2016" name="Nat. Genet.">
        <title>A high-quality carrot genome assembly provides new insights into carotenoid accumulation and asterid genome evolution.</title>
        <authorList>
            <person name="Iorizzo M."/>
            <person name="Ellison S."/>
            <person name="Senalik D."/>
            <person name="Zeng P."/>
            <person name="Satapoomin P."/>
            <person name="Huang J."/>
            <person name="Bowman M."/>
            <person name="Iovene M."/>
            <person name="Sanseverino W."/>
            <person name="Cavagnaro P."/>
            <person name="Yildiz M."/>
            <person name="Macko-Podgorni A."/>
            <person name="Moranska E."/>
            <person name="Grzebelus E."/>
            <person name="Grzebelus D."/>
            <person name="Ashrafi H."/>
            <person name="Zheng Z."/>
            <person name="Cheng S."/>
            <person name="Spooner D."/>
            <person name="Van Deynze A."/>
            <person name="Simon P."/>
        </authorList>
    </citation>
    <scope>NUCLEOTIDE SEQUENCE</scope>
    <source>
        <tissue evidence="1">Leaf</tissue>
    </source>
</reference>
<dbReference type="PROSITE" id="PS51257">
    <property type="entry name" value="PROKAR_LIPOPROTEIN"/>
    <property type="match status" value="1"/>
</dbReference>
<evidence type="ECO:0000313" key="2">
    <source>
        <dbReference type="Proteomes" id="UP000077755"/>
    </source>
</evidence>
<organism evidence="1 2">
    <name type="scientific">Daucus carota subsp. sativus</name>
    <name type="common">Carrot</name>
    <dbReference type="NCBI Taxonomy" id="79200"/>
    <lineage>
        <taxon>Eukaryota</taxon>
        <taxon>Viridiplantae</taxon>
        <taxon>Streptophyta</taxon>
        <taxon>Embryophyta</taxon>
        <taxon>Tracheophyta</taxon>
        <taxon>Spermatophyta</taxon>
        <taxon>Magnoliopsida</taxon>
        <taxon>eudicotyledons</taxon>
        <taxon>Gunneridae</taxon>
        <taxon>Pentapetalae</taxon>
        <taxon>asterids</taxon>
        <taxon>campanulids</taxon>
        <taxon>Apiales</taxon>
        <taxon>Apiaceae</taxon>
        <taxon>Apioideae</taxon>
        <taxon>Scandiceae</taxon>
        <taxon>Daucinae</taxon>
        <taxon>Daucus</taxon>
        <taxon>Daucus sect. Daucus</taxon>
    </lineage>
</organism>
<dbReference type="Gramene" id="KZN00074">
    <property type="protein sequence ID" value="KZN00074"/>
    <property type="gene ID" value="DCAR_008828"/>
</dbReference>
<accession>A0A165ZIQ3</accession>
<dbReference type="AlphaFoldDB" id="A0A165ZIQ3"/>
<protein>
    <submittedName>
        <fullName evidence="1">Uncharacterized protein</fullName>
    </submittedName>
</protein>
<gene>
    <name evidence="1" type="ORF">DCAR_0309977</name>
</gene>